<evidence type="ECO:0000256" key="6">
    <source>
        <dbReference type="ARBA" id="ARBA00022842"/>
    </source>
</evidence>
<comment type="similarity">
    <text evidence="7">Belongs to the PINc/VapC protein family.</text>
</comment>
<gene>
    <name evidence="9" type="ORF">H0A76_01815</name>
</gene>
<dbReference type="PANTHER" id="PTHR33653">
    <property type="entry name" value="RIBONUCLEASE VAPC2"/>
    <property type="match status" value="1"/>
</dbReference>
<dbReference type="InterPro" id="IPR002716">
    <property type="entry name" value="PIN_dom"/>
</dbReference>
<keyword evidence="3" id="KW-0540">Nuclease</keyword>
<evidence type="ECO:0000256" key="1">
    <source>
        <dbReference type="ARBA" id="ARBA00001946"/>
    </source>
</evidence>
<evidence type="ECO:0000259" key="8">
    <source>
        <dbReference type="Pfam" id="PF01850"/>
    </source>
</evidence>
<dbReference type="GO" id="GO:0004518">
    <property type="term" value="F:nuclease activity"/>
    <property type="evidence" value="ECO:0007669"/>
    <property type="project" value="UniProtKB-KW"/>
</dbReference>
<feature type="domain" description="PIN" evidence="8">
    <location>
        <begin position="2"/>
        <end position="108"/>
    </location>
</feature>
<dbReference type="Proteomes" id="UP000568751">
    <property type="component" value="Unassembled WGS sequence"/>
</dbReference>
<dbReference type="InterPro" id="IPR029060">
    <property type="entry name" value="PIN-like_dom_sf"/>
</dbReference>
<evidence type="ECO:0000256" key="5">
    <source>
        <dbReference type="ARBA" id="ARBA00022801"/>
    </source>
</evidence>
<comment type="caution">
    <text evidence="9">The sequence shown here is derived from an EMBL/GenBank/DDBJ whole genome shotgun (WGS) entry which is preliminary data.</text>
</comment>
<dbReference type="GO" id="GO:0016787">
    <property type="term" value="F:hydrolase activity"/>
    <property type="evidence" value="ECO:0007669"/>
    <property type="project" value="UniProtKB-KW"/>
</dbReference>
<dbReference type="Gene3D" id="3.40.50.1010">
    <property type="entry name" value="5'-nuclease"/>
    <property type="match status" value="1"/>
</dbReference>
<dbReference type="CDD" id="cd18741">
    <property type="entry name" value="PIN_VapC4-5_FitB-like"/>
    <property type="match status" value="1"/>
</dbReference>
<protein>
    <submittedName>
        <fullName evidence="9">Type II toxin-antitoxin system VapC family toxin</fullName>
    </submittedName>
</protein>
<dbReference type="GO" id="GO:0046872">
    <property type="term" value="F:metal ion binding"/>
    <property type="evidence" value="ECO:0007669"/>
    <property type="project" value="UniProtKB-KW"/>
</dbReference>
<dbReference type="SUPFAM" id="SSF88723">
    <property type="entry name" value="PIN domain-like"/>
    <property type="match status" value="1"/>
</dbReference>
<evidence type="ECO:0000313" key="9">
    <source>
        <dbReference type="EMBL" id="NYT26747.1"/>
    </source>
</evidence>
<dbReference type="Pfam" id="PF01850">
    <property type="entry name" value="PIN"/>
    <property type="match status" value="1"/>
</dbReference>
<accession>A0A853EZY0</accession>
<evidence type="ECO:0000256" key="4">
    <source>
        <dbReference type="ARBA" id="ARBA00022723"/>
    </source>
</evidence>
<keyword evidence="6" id="KW-0460">Magnesium</keyword>
<comment type="cofactor">
    <cofactor evidence="1">
        <name>Mg(2+)</name>
        <dbReference type="ChEBI" id="CHEBI:18420"/>
    </cofactor>
</comment>
<sequence length="121" mass="13733">MICLDTNVLIEITKNNTETIKRLSTLNATFCVSSISVMELIVGARNNKEKTKLLAFVNQFTILYTDKNSSYLANELIIKYAKSHHLDIPDSLIAASCIKAKATLWTYNIKDFQYLPELMLL</sequence>
<evidence type="ECO:0000256" key="7">
    <source>
        <dbReference type="ARBA" id="ARBA00038093"/>
    </source>
</evidence>
<keyword evidence="2" id="KW-1277">Toxin-antitoxin system</keyword>
<evidence type="ECO:0000256" key="3">
    <source>
        <dbReference type="ARBA" id="ARBA00022722"/>
    </source>
</evidence>
<dbReference type="PANTHER" id="PTHR33653:SF1">
    <property type="entry name" value="RIBONUCLEASE VAPC2"/>
    <property type="match status" value="1"/>
</dbReference>
<reference evidence="9 10" key="1">
    <citation type="submission" date="2020-05" db="EMBL/GenBank/DDBJ databases">
        <title>Horizontal transmission and recombination maintain forever young bacterial symbiont genomes.</title>
        <authorList>
            <person name="Russell S.L."/>
            <person name="Pepper-Tunick E."/>
            <person name="Svedberg J."/>
            <person name="Byrne A."/>
            <person name="Ruelas Castillo J."/>
            <person name="Vollmers C."/>
            <person name="Beinart R.A."/>
            <person name="Corbett-Detig R."/>
        </authorList>
    </citation>
    <scope>NUCLEOTIDE SEQUENCE [LARGE SCALE GENOMIC DNA]</scope>
    <source>
        <strain evidence="9">455</strain>
    </source>
</reference>
<dbReference type="EMBL" id="JACCHT010000001">
    <property type="protein sequence ID" value="NYT26747.1"/>
    <property type="molecule type" value="Genomic_DNA"/>
</dbReference>
<dbReference type="AlphaFoldDB" id="A0A853EZY0"/>
<evidence type="ECO:0000313" key="10">
    <source>
        <dbReference type="Proteomes" id="UP000568751"/>
    </source>
</evidence>
<evidence type="ECO:0000256" key="2">
    <source>
        <dbReference type="ARBA" id="ARBA00022649"/>
    </source>
</evidence>
<keyword evidence="4" id="KW-0479">Metal-binding</keyword>
<dbReference type="InterPro" id="IPR050556">
    <property type="entry name" value="Type_II_TA_system_RNase"/>
</dbReference>
<organism evidence="9 10">
    <name type="scientific">Candidatus Thiodubiliella endoseptemdiera</name>
    <dbReference type="NCBI Taxonomy" id="2738886"/>
    <lineage>
        <taxon>Bacteria</taxon>
        <taxon>Pseudomonadati</taxon>
        <taxon>Pseudomonadota</taxon>
        <taxon>Gammaproteobacteria</taxon>
        <taxon>Candidatus Pseudothioglobaceae</taxon>
        <taxon>Candidatus Thiodubiliella</taxon>
    </lineage>
</organism>
<name>A0A853EZY0_9GAMM</name>
<proteinExistence type="inferred from homology"/>
<keyword evidence="5" id="KW-0378">Hydrolase</keyword>